<dbReference type="EMBL" id="FOXP01000002">
    <property type="protein sequence ID" value="SFP50639.1"/>
    <property type="molecule type" value="Genomic_DNA"/>
</dbReference>
<dbReference type="AlphaFoldDB" id="A0A1I5QWI8"/>
<evidence type="ECO:0000256" key="4">
    <source>
        <dbReference type="ARBA" id="ARBA00038858"/>
    </source>
</evidence>
<accession>A0A1I5QWI8</accession>
<reference evidence="7 8" key="1">
    <citation type="submission" date="2016-10" db="EMBL/GenBank/DDBJ databases">
        <authorList>
            <person name="de Groot N.N."/>
        </authorList>
    </citation>
    <scope>NUCLEOTIDE SEQUENCE [LARGE SCALE GENOMIC DNA]</scope>
    <source>
        <strain evidence="7 8">CGMCC 1.9113</strain>
    </source>
</reference>
<dbReference type="PANTHER" id="PTHR43174:SF2">
    <property type="entry name" value="UDP-N-ACETYLGLUCOSAMINE 2-EPIMERASE"/>
    <property type="match status" value="1"/>
</dbReference>
<dbReference type="InterPro" id="IPR029767">
    <property type="entry name" value="WecB-like"/>
</dbReference>
<dbReference type="Gene3D" id="3.40.50.2000">
    <property type="entry name" value="Glycogen Phosphorylase B"/>
    <property type="match status" value="2"/>
</dbReference>
<comment type="similarity">
    <text evidence="3 5">Belongs to the UDP-N-acetylglucosamine 2-epimerase family.</text>
</comment>
<dbReference type="STRING" id="634430.SAMN04488241_102344"/>
<feature type="domain" description="UDP-N-acetylglucosamine 2-epimerase" evidence="6">
    <location>
        <begin position="31"/>
        <end position="376"/>
    </location>
</feature>
<dbReference type="SUPFAM" id="SSF53756">
    <property type="entry name" value="UDP-Glycosyltransferase/glycogen phosphorylase"/>
    <property type="match status" value="1"/>
</dbReference>
<evidence type="ECO:0000256" key="2">
    <source>
        <dbReference type="ARBA" id="ARBA00036080"/>
    </source>
</evidence>
<gene>
    <name evidence="7" type="ORF">SAMN04488241_102344</name>
</gene>
<evidence type="ECO:0000259" key="6">
    <source>
        <dbReference type="Pfam" id="PF02350"/>
    </source>
</evidence>
<dbReference type="InterPro" id="IPR003331">
    <property type="entry name" value="UDP_GlcNAc_Epimerase_2_dom"/>
</dbReference>
<evidence type="ECO:0000313" key="7">
    <source>
        <dbReference type="EMBL" id="SFP50639.1"/>
    </source>
</evidence>
<comment type="catalytic activity">
    <reaction evidence="2">
        <text>UDP-N-acetyl-alpha-D-glucosamine = UDP-N-acetyl-alpha-D-mannosamine</text>
        <dbReference type="Rhea" id="RHEA:17213"/>
        <dbReference type="ChEBI" id="CHEBI:57705"/>
        <dbReference type="ChEBI" id="CHEBI:68623"/>
        <dbReference type="EC" id="5.1.3.14"/>
    </reaction>
</comment>
<evidence type="ECO:0000313" key="8">
    <source>
        <dbReference type="Proteomes" id="UP000199586"/>
    </source>
</evidence>
<evidence type="ECO:0000256" key="1">
    <source>
        <dbReference type="ARBA" id="ARBA00023235"/>
    </source>
</evidence>
<dbReference type="PANTHER" id="PTHR43174">
    <property type="entry name" value="UDP-N-ACETYLGLUCOSAMINE 2-EPIMERASE"/>
    <property type="match status" value="1"/>
</dbReference>
<evidence type="ECO:0000256" key="5">
    <source>
        <dbReference type="RuleBase" id="RU003513"/>
    </source>
</evidence>
<evidence type="ECO:0000256" key="3">
    <source>
        <dbReference type="ARBA" id="ARBA00038209"/>
    </source>
</evidence>
<dbReference type="CDD" id="cd03786">
    <property type="entry name" value="GTB_UDP-GlcNAc_2-Epimerase"/>
    <property type="match status" value="1"/>
</dbReference>
<keyword evidence="8" id="KW-1185">Reference proteome</keyword>
<dbReference type="NCBIfam" id="TIGR00236">
    <property type="entry name" value="wecB"/>
    <property type="match status" value="1"/>
</dbReference>
<organism evidence="7 8">
    <name type="scientific">Sphingomonas rubra</name>
    <dbReference type="NCBI Taxonomy" id="634430"/>
    <lineage>
        <taxon>Bacteria</taxon>
        <taxon>Pseudomonadati</taxon>
        <taxon>Pseudomonadota</taxon>
        <taxon>Alphaproteobacteria</taxon>
        <taxon>Sphingomonadales</taxon>
        <taxon>Sphingomonadaceae</taxon>
        <taxon>Sphingomonas</taxon>
    </lineage>
</organism>
<dbReference type="GO" id="GO:0008761">
    <property type="term" value="F:UDP-N-acetylglucosamine 2-epimerase activity"/>
    <property type="evidence" value="ECO:0007669"/>
    <property type="project" value="UniProtKB-EC"/>
</dbReference>
<dbReference type="Pfam" id="PF02350">
    <property type="entry name" value="Epimerase_2"/>
    <property type="match status" value="1"/>
</dbReference>
<dbReference type="EC" id="5.1.3.14" evidence="4"/>
<dbReference type="Proteomes" id="UP000199586">
    <property type="component" value="Unassembled WGS sequence"/>
</dbReference>
<keyword evidence="1 5" id="KW-0413">Isomerase</keyword>
<protein>
    <recommendedName>
        <fullName evidence="4">UDP-N-acetylglucosamine 2-epimerase (non-hydrolyzing)</fullName>
        <ecNumber evidence="4">5.1.3.14</ecNumber>
    </recommendedName>
</protein>
<sequence>MVNGYSGSMITILLVFGTRPEAIKLFPVVRALAATPGFRVRTCVTAQHRGLLDQVLDLADLVPDIDLDLMEPGQSLDRLTARLLAGLGEAIDVERPDLVVVHGDTATAMAGALAAYYRRVPVAHVEAGLRSGDILHPWPEEVNRRIVAAIAAHHFAPTETAAAALLAETIDPATVHVTGNTVIDALRWTEARIAADPSLAAGLDEIAARFARKRLLLVTTHRRENFGGGMEAIARAIGRIADRPDVAVLFPVHPNPAVGTVMEAVLGDRANVARVAPLDYPHFVRALGLCTLVLTDSGGVQEEAPAFGKPVLVMRETTERPEGVAAGTARLVGTDEGRIVAEVTRLLDDDTAYAAMARAHNPFGDGQAATRIAALLRHAYVRDDPVVVELIDPAARAAPPSIVVARDCAPQLVRL</sequence>
<name>A0A1I5QWI8_9SPHN</name>
<proteinExistence type="inferred from homology"/>